<dbReference type="EMBL" id="NFDT01000267">
    <property type="protein sequence ID" value="OTY82564.1"/>
    <property type="molecule type" value="Genomic_DNA"/>
</dbReference>
<protein>
    <recommendedName>
        <fullName evidence="2">BppU N-terminal domain-containing protein</fullName>
    </recommendedName>
</protein>
<name>A0A9X6IIG5_BACTU</name>
<dbReference type="AlphaFoldDB" id="A0A9X6IIG5"/>
<proteinExistence type="predicted"/>
<evidence type="ECO:0000313" key="3">
    <source>
        <dbReference type="EMBL" id="OTY82564.1"/>
    </source>
</evidence>
<dbReference type="Gene3D" id="2.60.40.3350">
    <property type="match status" value="1"/>
</dbReference>
<evidence type="ECO:0000256" key="1">
    <source>
        <dbReference type="SAM" id="Coils"/>
    </source>
</evidence>
<evidence type="ECO:0000313" key="4">
    <source>
        <dbReference type="Proteomes" id="UP000194882"/>
    </source>
</evidence>
<sequence length="392" mass="43322">MRNEVIFIDLADPICTKTIRARQNDKNGLKLTVHLKENGKIVDLTGYAVKYEATNQWDRFIRDDAKIVDAGKGIFEYTLSPEAVSTPAEWLAYFVIEKSNTERTSTPDIRIVLRRDVKEGNIKIENYISEFDKLKKQIDALQQAVDKMDVVKRSGGIMTGYLTMRPTPGSNIGVGFNSEDKVLDIGLVGASDGQFYLKDWKNNKVLLDKSPTGVFNVFADNLLKKAGDIINGLLEFKSDNAIVLGSRSYKTVIHKGAQGELIFAPSTVSQGDTWDWSKRVEFRTDGTIRQANDTGWINLPTTGVENVPDRILKYKRSGEQISVIGSVKYLANTTVFATLPAGFRPVQSIAFPALAYGNGPTVCEVTVKSDGGIFLNGVQNGNVIHIAMSFLI</sequence>
<gene>
    <name evidence="3" type="ORF">BK754_31715</name>
</gene>
<dbReference type="RefSeq" id="WP_086402933.1">
    <property type="nucleotide sequence ID" value="NZ_NFDT01000267.1"/>
</dbReference>
<organism evidence="3 4">
    <name type="scientific">Bacillus thuringiensis serovar subtoxicus</name>
    <dbReference type="NCBI Taxonomy" id="475791"/>
    <lineage>
        <taxon>Bacteria</taxon>
        <taxon>Bacillati</taxon>
        <taxon>Bacillota</taxon>
        <taxon>Bacilli</taxon>
        <taxon>Bacillales</taxon>
        <taxon>Bacillaceae</taxon>
        <taxon>Bacillus</taxon>
        <taxon>Bacillus cereus group</taxon>
    </lineage>
</organism>
<evidence type="ECO:0000259" key="2">
    <source>
        <dbReference type="Pfam" id="PF10651"/>
    </source>
</evidence>
<dbReference type="InterPro" id="IPR018913">
    <property type="entry name" value="BppU_N"/>
</dbReference>
<reference evidence="3 4" key="1">
    <citation type="submission" date="2016-10" db="EMBL/GenBank/DDBJ databases">
        <title>Comparative genomics of Bacillus thuringiensis reveals a path to pathogens against multiple invertebrate hosts.</title>
        <authorList>
            <person name="Zheng J."/>
            <person name="Gao Q."/>
            <person name="Liu H."/>
            <person name="Peng D."/>
            <person name="Ruan L."/>
            <person name="Sun M."/>
        </authorList>
    </citation>
    <scope>NUCLEOTIDE SEQUENCE [LARGE SCALE GENOMIC DNA]</scope>
    <source>
        <strain evidence="3">BGSC 4I4</strain>
    </source>
</reference>
<feature type="coiled-coil region" evidence="1">
    <location>
        <begin position="117"/>
        <end position="151"/>
    </location>
</feature>
<dbReference type="Pfam" id="PF10651">
    <property type="entry name" value="BppU_N"/>
    <property type="match status" value="1"/>
</dbReference>
<keyword evidence="1" id="KW-0175">Coiled coil</keyword>
<accession>A0A9X6IIG5</accession>
<feature type="domain" description="BppU N-terminal" evidence="2">
    <location>
        <begin position="15"/>
        <end position="138"/>
    </location>
</feature>
<dbReference type="Proteomes" id="UP000194882">
    <property type="component" value="Unassembled WGS sequence"/>
</dbReference>
<comment type="caution">
    <text evidence="3">The sequence shown here is derived from an EMBL/GenBank/DDBJ whole genome shotgun (WGS) entry which is preliminary data.</text>
</comment>